<name>A0A3S4ZZJ0_9PLAT</name>
<evidence type="ECO:0000256" key="2">
    <source>
        <dbReference type="ARBA" id="ARBA00013236"/>
    </source>
</evidence>
<feature type="domain" description="Nicotinate phosphoribosyltransferase C-terminal" evidence="7">
    <location>
        <begin position="62"/>
        <end position="120"/>
    </location>
</feature>
<dbReference type="EC" id="6.3.4.21" evidence="2"/>
<evidence type="ECO:0000313" key="9">
    <source>
        <dbReference type="Proteomes" id="UP000784294"/>
    </source>
</evidence>
<sequence>MRLDTKEQSSWHIGQQFLADASQLCTNELYAIFNFLSSISLSRLRLRTCMHIRLHFVLLHVGVAILDILMRQDESPPKVDERILCRHPFHNTKRVHVVPSSVEPLQHLFWQGGKVSPLPTSNFTCLRYEHNEVF</sequence>
<dbReference type="GO" id="GO:0004516">
    <property type="term" value="F:nicotinate phosphoribosyltransferase activity"/>
    <property type="evidence" value="ECO:0007669"/>
    <property type="project" value="UniProtKB-EC"/>
</dbReference>
<dbReference type="GO" id="GO:0005829">
    <property type="term" value="C:cytosol"/>
    <property type="evidence" value="ECO:0007669"/>
    <property type="project" value="TreeGrafter"/>
</dbReference>
<accession>A0A3S4ZZJ0</accession>
<dbReference type="Pfam" id="PF17956">
    <property type="entry name" value="NAPRTase_C"/>
    <property type="match status" value="1"/>
</dbReference>
<evidence type="ECO:0000256" key="6">
    <source>
        <dbReference type="ARBA" id="ARBA00048668"/>
    </source>
</evidence>
<keyword evidence="9" id="KW-1185">Reference proteome</keyword>
<evidence type="ECO:0000256" key="5">
    <source>
        <dbReference type="ARBA" id="ARBA00022642"/>
    </source>
</evidence>
<dbReference type="InterPro" id="IPR041619">
    <property type="entry name" value="NAPRTase_C"/>
</dbReference>
<evidence type="ECO:0000256" key="1">
    <source>
        <dbReference type="ARBA" id="ARBA00004952"/>
    </source>
</evidence>
<comment type="pathway">
    <text evidence="1">Cofactor biosynthesis; NAD(+) biosynthesis; nicotinate D-ribonucleotide from nicotinate: step 1/1.</text>
</comment>
<evidence type="ECO:0000256" key="4">
    <source>
        <dbReference type="ARBA" id="ARBA00022598"/>
    </source>
</evidence>
<dbReference type="EMBL" id="CAAALY010010516">
    <property type="protein sequence ID" value="VEL10983.1"/>
    <property type="molecule type" value="Genomic_DNA"/>
</dbReference>
<dbReference type="InterPro" id="IPR036068">
    <property type="entry name" value="Nicotinate_pribotase-like_C"/>
</dbReference>
<keyword evidence="4" id="KW-0436">Ligase</keyword>
<dbReference type="GO" id="GO:0034355">
    <property type="term" value="P:NAD+ biosynthetic process via the salvage pathway"/>
    <property type="evidence" value="ECO:0007669"/>
    <property type="project" value="TreeGrafter"/>
</dbReference>
<protein>
    <recommendedName>
        <fullName evidence="2">nicotinate phosphoribosyltransferase</fullName>
        <ecNumber evidence="2">6.3.4.21</ecNumber>
    </recommendedName>
</protein>
<keyword evidence="3" id="KW-0597">Phosphoprotein</keyword>
<comment type="catalytic activity">
    <reaction evidence="6">
        <text>5-phospho-alpha-D-ribose 1-diphosphate + nicotinate + ATP + H2O = nicotinate beta-D-ribonucleotide + ADP + phosphate + diphosphate</text>
        <dbReference type="Rhea" id="RHEA:36163"/>
        <dbReference type="ChEBI" id="CHEBI:15377"/>
        <dbReference type="ChEBI" id="CHEBI:30616"/>
        <dbReference type="ChEBI" id="CHEBI:32544"/>
        <dbReference type="ChEBI" id="CHEBI:33019"/>
        <dbReference type="ChEBI" id="CHEBI:43474"/>
        <dbReference type="ChEBI" id="CHEBI:57502"/>
        <dbReference type="ChEBI" id="CHEBI:58017"/>
        <dbReference type="ChEBI" id="CHEBI:456216"/>
        <dbReference type="EC" id="6.3.4.21"/>
    </reaction>
</comment>
<comment type="caution">
    <text evidence="8">The sequence shown here is derived from an EMBL/GenBank/DDBJ whole genome shotgun (WGS) entry which is preliminary data.</text>
</comment>
<keyword evidence="5" id="KW-0662">Pyridine nucleotide biosynthesis</keyword>
<reference evidence="8" key="1">
    <citation type="submission" date="2018-11" db="EMBL/GenBank/DDBJ databases">
        <authorList>
            <consortium name="Pathogen Informatics"/>
        </authorList>
    </citation>
    <scope>NUCLEOTIDE SEQUENCE</scope>
</reference>
<dbReference type="AlphaFoldDB" id="A0A3S4ZZJ0"/>
<dbReference type="Gene3D" id="3.20.140.10">
    <property type="entry name" value="nicotinate phosphoribosyltransferase"/>
    <property type="match status" value="1"/>
</dbReference>
<dbReference type="OrthoDB" id="193380at2759"/>
<evidence type="ECO:0000259" key="7">
    <source>
        <dbReference type="Pfam" id="PF17956"/>
    </source>
</evidence>
<organism evidence="8 9">
    <name type="scientific">Protopolystoma xenopodis</name>
    <dbReference type="NCBI Taxonomy" id="117903"/>
    <lineage>
        <taxon>Eukaryota</taxon>
        <taxon>Metazoa</taxon>
        <taxon>Spiralia</taxon>
        <taxon>Lophotrochozoa</taxon>
        <taxon>Platyhelminthes</taxon>
        <taxon>Monogenea</taxon>
        <taxon>Polyopisthocotylea</taxon>
        <taxon>Polystomatidea</taxon>
        <taxon>Polystomatidae</taxon>
        <taxon>Protopolystoma</taxon>
    </lineage>
</organism>
<dbReference type="SUPFAM" id="SSF51690">
    <property type="entry name" value="Nicotinate/Quinolinate PRTase C-terminal domain-like"/>
    <property type="match status" value="1"/>
</dbReference>
<dbReference type="PANTHER" id="PTHR11098">
    <property type="entry name" value="NICOTINATE PHOSPHORIBOSYLTRANSFERASE"/>
    <property type="match status" value="1"/>
</dbReference>
<gene>
    <name evidence="8" type="ORF">PXEA_LOCUS4423</name>
</gene>
<dbReference type="PANTHER" id="PTHR11098:SF1">
    <property type="entry name" value="NICOTINATE PHOSPHORIBOSYLTRANSFERASE"/>
    <property type="match status" value="1"/>
</dbReference>
<evidence type="ECO:0000313" key="8">
    <source>
        <dbReference type="EMBL" id="VEL10983.1"/>
    </source>
</evidence>
<dbReference type="InterPro" id="IPR007229">
    <property type="entry name" value="Nic_PRibTrfase-Fam"/>
</dbReference>
<proteinExistence type="predicted"/>
<evidence type="ECO:0000256" key="3">
    <source>
        <dbReference type="ARBA" id="ARBA00022553"/>
    </source>
</evidence>
<dbReference type="UniPathway" id="UPA00253"/>
<dbReference type="Proteomes" id="UP000784294">
    <property type="component" value="Unassembled WGS sequence"/>
</dbReference>